<reference evidence="1" key="1">
    <citation type="submission" date="2016-08" db="EMBL/GenBank/DDBJ databases">
        <authorList>
            <person name="Ngugi D.K."/>
            <person name="Miyake S."/>
            <person name="Stingl U."/>
        </authorList>
    </citation>
    <scope>NUCLEOTIDE SEQUENCE</scope>
    <source>
        <strain evidence="1">SCG-D08WGA-EpuloA1</strain>
    </source>
</reference>
<gene>
    <name evidence="1" type="ORF">AN640_08175</name>
</gene>
<name>A0ACC8XE13_9FIRM</name>
<dbReference type="Proteomes" id="UP000188637">
    <property type="component" value="Unassembled WGS sequence"/>
</dbReference>
<organism evidence="1 2">
    <name type="scientific">Candidatus Epulonipiscium fishelsonii</name>
    <dbReference type="NCBI Taxonomy" id="77094"/>
    <lineage>
        <taxon>Bacteria</taxon>
        <taxon>Bacillati</taxon>
        <taxon>Bacillota</taxon>
        <taxon>Clostridia</taxon>
        <taxon>Lachnospirales</taxon>
        <taxon>Lachnospiraceae</taxon>
        <taxon>Candidatus Epulonipiscium</taxon>
    </lineage>
</organism>
<evidence type="ECO:0000313" key="2">
    <source>
        <dbReference type="Proteomes" id="UP000188637"/>
    </source>
</evidence>
<protein>
    <submittedName>
        <fullName evidence="1">Uncharacterized protein</fullName>
    </submittedName>
</protein>
<sequence>MLWLFLTYSYFLGLRTLTVIDKAIKLIKANHQIEVDFGNYDNKEVFELISSGNTEGIFQLESQGMKIFMRELCPSSLEDIIAGVSLYRPGPMDFIPKYIEGKKDVKKISYTHPKLKPILENTYGCIVYQEQVMQIVRDLAGYSLSRSDLLRRAMGKKKTKVMEKEREIFLYGDGIDIVGAVKNGIAPKIANDIFNEMVDFAKYAFNKSHATCYAIIAYQTAYLKALYNIEFMAALMSSVMDNHDKISQYIESCKRDGIKILPPDINTGFSDFTAVGNEIQYGLASIKNVGRISIDYIVQIRDKGKFTSLKDFCTRTFSKETNKRCIESLILAGAFDKLGGKRKQYFKAYEKILKHLIFSQKNVIIGQMSMFNDDEDNFPEIEEFEEFERQQLLELEKNVLGVYISGHPLDKVNIKLNKFITHKVIDFKNLGNNIIENQKVIIGGIITQVITCFTQKNQQMAFIKIEDLSGSIEGIVFPNQYNVLAEIQPVEIADTKAAEMQLKDIKPEDTEKVPDIKPVKVLVIEGFPRKKEDATFNIIVSKIKLLPDSIDEEQILLLNLCEEKRTSTIQQKLIGIFANHKGNSRIKVTFTENGLTKFYPNRYNIKINDEIIQELTQLLGSECIVVTKIQN</sequence>
<proteinExistence type="predicted"/>
<keyword evidence="2" id="KW-1185">Reference proteome</keyword>
<accession>A0ACC8XE13</accession>
<dbReference type="EMBL" id="LJHD01000225">
    <property type="protein sequence ID" value="ONI41098.1"/>
    <property type="molecule type" value="Genomic_DNA"/>
</dbReference>
<comment type="caution">
    <text evidence="1">The sequence shown here is derived from an EMBL/GenBank/DDBJ whole genome shotgun (WGS) entry which is preliminary data.</text>
</comment>
<evidence type="ECO:0000313" key="1">
    <source>
        <dbReference type="EMBL" id="ONI41098.1"/>
    </source>
</evidence>